<reference evidence="7 8" key="1">
    <citation type="submission" date="2021-11" db="EMBL/GenBank/DDBJ databases">
        <authorList>
            <person name="Liang Q."/>
            <person name="Mou H."/>
            <person name="Liu Z."/>
        </authorList>
    </citation>
    <scope>NUCLEOTIDE SEQUENCE [LARGE SCALE GENOMIC DNA]</scope>
    <source>
        <strain evidence="7 8">CHU3</strain>
    </source>
</reference>
<evidence type="ECO:0000256" key="1">
    <source>
        <dbReference type="ARBA" id="ARBA00004141"/>
    </source>
</evidence>
<accession>A0ABT2YCV5</accession>
<feature type="transmembrane region" description="Helical" evidence="5">
    <location>
        <begin position="63"/>
        <end position="84"/>
    </location>
</feature>
<proteinExistence type="predicted"/>
<evidence type="ECO:0000259" key="6">
    <source>
        <dbReference type="PROSITE" id="PS50801"/>
    </source>
</evidence>
<protein>
    <submittedName>
        <fullName evidence="7">STAS domain-containing protein</fullName>
    </submittedName>
</protein>
<organism evidence="7 8">
    <name type="scientific">Roseateles oligotrophus</name>
    <dbReference type="NCBI Taxonomy" id="1769250"/>
    <lineage>
        <taxon>Bacteria</taxon>
        <taxon>Pseudomonadati</taxon>
        <taxon>Pseudomonadota</taxon>
        <taxon>Betaproteobacteria</taxon>
        <taxon>Burkholderiales</taxon>
        <taxon>Sphaerotilaceae</taxon>
        <taxon>Roseateles</taxon>
    </lineage>
</organism>
<dbReference type="PANTHER" id="PTHR11814">
    <property type="entry name" value="SULFATE TRANSPORTER"/>
    <property type="match status" value="1"/>
</dbReference>
<evidence type="ECO:0000313" key="8">
    <source>
        <dbReference type="Proteomes" id="UP001209701"/>
    </source>
</evidence>
<evidence type="ECO:0000256" key="4">
    <source>
        <dbReference type="ARBA" id="ARBA00023136"/>
    </source>
</evidence>
<dbReference type="InterPro" id="IPR002645">
    <property type="entry name" value="STAS_dom"/>
</dbReference>
<feature type="transmembrane region" description="Helical" evidence="5">
    <location>
        <begin position="316"/>
        <end position="334"/>
    </location>
</feature>
<dbReference type="CDD" id="cd07042">
    <property type="entry name" value="STAS_SulP_like_sulfate_transporter"/>
    <property type="match status" value="1"/>
</dbReference>
<dbReference type="EMBL" id="JAJIRN010000003">
    <property type="protein sequence ID" value="MCV2367873.1"/>
    <property type="molecule type" value="Genomic_DNA"/>
</dbReference>
<evidence type="ECO:0000256" key="2">
    <source>
        <dbReference type="ARBA" id="ARBA00022692"/>
    </source>
</evidence>
<sequence length="548" mass="57201">MSEPGLASVWRPDVLAGLAMSGLLLPEAVAYAGIAGLPPHAGLIGLLFGLTIYGLIGSSRFAVVAATSSSAAVLGAATLSLAAGQAGHRLALASGLVILTGIAFIVAGLARFGSVSNFISKPVLRGFAFGLGLSIVLRQLAKIAGIHPPTTDMLSFAWHLLEQLAQWNPWGLGLGLSSLIVLRWAERARQWPVALALIAASIAVSQFFELGAKGVELVGSIKLASITPGLPSLAQSDWLKLGELAFAVVLLLFAESYGAIRSLALKHGDTVAPNRDLFALGAANLASGLFGGTPVGAGYSASSANEAAGAQSRRSAWVAAVCIVLMMAFALPWVELTPEPVLAAVVINALWHALSLDAFRPYFRWRRDRLVVIGAAAAVVLLGVLYGLLAGIGVSLLMTLRDLSMPRVSELGRQREGHDFLSLAAHTDARLTPGILVLRPEAPLYFGNVDAMLADVMARLQKSEQTALVLSLEESPDLDGTCIEVLQGFVNELRSRGIALVLARLKDNALAVLSMTDGFHADELDGGSVSDAVSRLLARPAVAAPMTS</sequence>
<feature type="transmembrane region" description="Helical" evidence="5">
    <location>
        <begin position="238"/>
        <end position="260"/>
    </location>
</feature>
<dbReference type="PROSITE" id="PS50801">
    <property type="entry name" value="STAS"/>
    <property type="match status" value="1"/>
</dbReference>
<dbReference type="Gene3D" id="3.30.750.24">
    <property type="entry name" value="STAS domain"/>
    <property type="match status" value="1"/>
</dbReference>
<comment type="subcellular location">
    <subcellularLocation>
        <location evidence="1">Membrane</location>
        <topology evidence="1">Multi-pass membrane protein</topology>
    </subcellularLocation>
</comment>
<feature type="transmembrane region" description="Helical" evidence="5">
    <location>
        <begin position="90"/>
        <end position="112"/>
    </location>
</feature>
<feature type="domain" description="STAS" evidence="6">
    <location>
        <begin position="425"/>
        <end position="536"/>
    </location>
</feature>
<keyword evidence="8" id="KW-1185">Reference proteome</keyword>
<name>A0ABT2YCV5_9BURK</name>
<keyword evidence="2 5" id="KW-0812">Transmembrane</keyword>
<evidence type="ECO:0000313" key="7">
    <source>
        <dbReference type="EMBL" id="MCV2367873.1"/>
    </source>
</evidence>
<dbReference type="SUPFAM" id="SSF52091">
    <property type="entry name" value="SpoIIaa-like"/>
    <property type="match status" value="1"/>
</dbReference>
<dbReference type="InterPro" id="IPR011547">
    <property type="entry name" value="SLC26A/SulP_dom"/>
</dbReference>
<keyword evidence="3 5" id="KW-1133">Transmembrane helix</keyword>
<feature type="transmembrane region" description="Helical" evidence="5">
    <location>
        <begin position="340"/>
        <end position="359"/>
    </location>
</feature>
<evidence type="ECO:0000256" key="5">
    <source>
        <dbReference type="SAM" id="Phobius"/>
    </source>
</evidence>
<dbReference type="InterPro" id="IPR036513">
    <property type="entry name" value="STAS_dom_sf"/>
</dbReference>
<dbReference type="Pfam" id="PF01740">
    <property type="entry name" value="STAS"/>
    <property type="match status" value="1"/>
</dbReference>
<dbReference type="Pfam" id="PF00916">
    <property type="entry name" value="Sulfate_transp"/>
    <property type="match status" value="1"/>
</dbReference>
<comment type="caution">
    <text evidence="7">The sequence shown here is derived from an EMBL/GenBank/DDBJ whole genome shotgun (WGS) entry which is preliminary data.</text>
</comment>
<dbReference type="Proteomes" id="UP001209701">
    <property type="component" value="Unassembled WGS sequence"/>
</dbReference>
<dbReference type="RefSeq" id="WP_263570498.1">
    <property type="nucleotide sequence ID" value="NZ_JAJIRN010000003.1"/>
</dbReference>
<dbReference type="InterPro" id="IPR001902">
    <property type="entry name" value="SLC26A/SulP_fam"/>
</dbReference>
<feature type="transmembrane region" description="Helical" evidence="5">
    <location>
        <begin position="40"/>
        <end position="56"/>
    </location>
</feature>
<feature type="transmembrane region" description="Helical" evidence="5">
    <location>
        <begin position="371"/>
        <end position="398"/>
    </location>
</feature>
<keyword evidence="4 5" id="KW-0472">Membrane</keyword>
<gene>
    <name evidence="7" type="ORF">LNV07_07160</name>
</gene>
<evidence type="ECO:0000256" key="3">
    <source>
        <dbReference type="ARBA" id="ARBA00022989"/>
    </source>
</evidence>